<accession>A0ABP9SW03</accession>
<evidence type="ECO:0000313" key="2">
    <source>
        <dbReference type="Proteomes" id="UP001501570"/>
    </source>
</evidence>
<gene>
    <name evidence="1" type="ORF">GCM10023322_84460</name>
</gene>
<sequence length="59" mass="6173">MHCTQLPVCCQYKRFHAGMGTQPVVNELVNAGIIGADMGFGELPNPVGGGINCGCDHTL</sequence>
<evidence type="ECO:0000313" key="1">
    <source>
        <dbReference type="EMBL" id="GAA5202962.1"/>
    </source>
</evidence>
<proteinExistence type="predicted"/>
<organism evidence="1 2">
    <name type="scientific">Rugosimonospora acidiphila</name>
    <dbReference type="NCBI Taxonomy" id="556531"/>
    <lineage>
        <taxon>Bacteria</taxon>
        <taxon>Bacillati</taxon>
        <taxon>Actinomycetota</taxon>
        <taxon>Actinomycetes</taxon>
        <taxon>Micromonosporales</taxon>
        <taxon>Micromonosporaceae</taxon>
        <taxon>Rugosimonospora</taxon>
    </lineage>
</organism>
<dbReference type="EMBL" id="BAABJQ010000154">
    <property type="protein sequence ID" value="GAA5202962.1"/>
    <property type="molecule type" value="Genomic_DNA"/>
</dbReference>
<dbReference type="Proteomes" id="UP001501570">
    <property type="component" value="Unassembled WGS sequence"/>
</dbReference>
<protein>
    <submittedName>
        <fullName evidence="1">Uncharacterized protein</fullName>
    </submittedName>
</protein>
<name>A0ABP9SW03_9ACTN</name>
<comment type="caution">
    <text evidence="1">The sequence shown here is derived from an EMBL/GenBank/DDBJ whole genome shotgun (WGS) entry which is preliminary data.</text>
</comment>
<keyword evidence="2" id="KW-1185">Reference proteome</keyword>
<reference evidence="2" key="1">
    <citation type="journal article" date="2019" name="Int. J. Syst. Evol. Microbiol.">
        <title>The Global Catalogue of Microorganisms (GCM) 10K type strain sequencing project: providing services to taxonomists for standard genome sequencing and annotation.</title>
        <authorList>
            <consortium name="The Broad Institute Genomics Platform"/>
            <consortium name="The Broad Institute Genome Sequencing Center for Infectious Disease"/>
            <person name="Wu L."/>
            <person name="Ma J."/>
        </authorList>
    </citation>
    <scope>NUCLEOTIDE SEQUENCE [LARGE SCALE GENOMIC DNA]</scope>
    <source>
        <strain evidence="2">JCM 18304</strain>
    </source>
</reference>